<dbReference type="SUPFAM" id="SSF54862">
    <property type="entry name" value="4Fe-4S ferredoxins"/>
    <property type="match status" value="1"/>
</dbReference>
<evidence type="ECO:0000259" key="9">
    <source>
        <dbReference type="PROSITE" id="PS51839"/>
    </source>
</evidence>
<evidence type="ECO:0000259" key="8">
    <source>
        <dbReference type="PROSITE" id="PS51085"/>
    </source>
</evidence>
<evidence type="ECO:0000256" key="7">
    <source>
        <dbReference type="SAM" id="MobiDB-lite"/>
    </source>
</evidence>
<dbReference type="AlphaFoldDB" id="A0A643FG42"/>
<gene>
    <name evidence="10" type="ORF">F7Q92_05120</name>
</gene>
<evidence type="ECO:0000256" key="1">
    <source>
        <dbReference type="ARBA" id="ARBA00001966"/>
    </source>
</evidence>
<dbReference type="PIRSF" id="PIRSF000309">
    <property type="entry name" value="NAD_red_hyd_HoxU"/>
    <property type="match status" value="1"/>
</dbReference>
<dbReference type="Proteomes" id="UP000430120">
    <property type="component" value="Unassembled WGS sequence"/>
</dbReference>
<reference evidence="10 11" key="1">
    <citation type="submission" date="2019-09" db="EMBL/GenBank/DDBJ databases">
        <title>Draft genome sequences of 48 bacterial type strains from the CCUG.</title>
        <authorList>
            <person name="Tunovic T."/>
            <person name="Pineiro-Iglesias B."/>
            <person name="Unosson C."/>
            <person name="Inganas E."/>
            <person name="Ohlen M."/>
            <person name="Cardew S."/>
            <person name="Jensie-Markopoulos S."/>
            <person name="Salva-Serra F."/>
            <person name="Jaen-Luchoro D."/>
            <person name="Karlsson R."/>
            <person name="Svensson-Stadler L."/>
            <person name="Chun J."/>
            <person name="Moore E."/>
        </authorList>
    </citation>
    <scope>NUCLEOTIDE SEQUENCE [LARGE SCALE GENOMIC DNA]</scope>
    <source>
        <strain evidence="10 11">CCUG 30977</strain>
    </source>
</reference>
<feature type="domain" description="2Fe-2S ferredoxin-type" evidence="8">
    <location>
        <begin position="7"/>
        <end position="83"/>
    </location>
</feature>
<keyword evidence="5" id="KW-0408">Iron</keyword>
<evidence type="ECO:0000313" key="10">
    <source>
        <dbReference type="EMBL" id="KAB0584087.1"/>
    </source>
</evidence>
<dbReference type="InterPro" id="IPR019574">
    <property type="entry name" value="NADH_UbQ_OxRdtase_Gsu_4Fe4S-bd"/>
</dbReference>
<dbReference type="Gene3D" id="3.10.20.740">
    <property type="match status" value="1"/>
</dbReference>
<dbReference type="OrthoDB" id="9810782at2"/>
<dbReference type="InterPro" id="IPR000283">
    <property type="entry name" value="NADH_UbQ_OxRdtase_75kDa_su_CS"/>
</dbReference>
<keyword evidence="4" id="KW-0479">Metal-binding</keyword>
<evidence type="ECO:0000256" key="2">
    <source>
        <dbReference type="ARBA" id="ARBA00005404"/>
    </source>
</evidence>
<accession>A0A643FG42</accession>
<dbReference type="PROSITE" id="PS51085">
    <property type="entry name" value="2FE2S_FER_2"/>
    <property type="match status" value="1"/>
</dbReference>
<comment type="similarity">
    <text evidence="2">Belongs to the complex I 75 kDa subunit family.</text>
</comment>
<keyword evidence="3" id="KW-0004">4Fe-4S</keyword>
<feature type="domain" description="4Fe-4S His(Cys)3-ligated-type" evidence="9">
    <location>
        <begin position="83"/>
        <end position="122"/>
    </location>
</feature>
<dbReference type="Pfam" id="PF13459">
    <property type="entry name" value="Fer4_15"/>
    <property type="match status" value="1"/>
</dbReference>
<dbReference type="GO" id="GO:0051539">
    <property type="term" value="F:4 iron, 4 sulfur cluster binding"/>
    <property type="evidence" value="ECO:0007669"/>
    <property type="project" value="UniProtKB-KW"/>
</dbReference>
<keyword evidence="6" id="KW-0411">Iron-sulfur</keyword>
<organism evidence="10 11">
    <name type="scientific">Ideonella dechloratans</name>
    <dbReference type="NCBI Taxonomy" id="36863"/>
    <lineage>
        <taxon>Bacteria</taxon>
        <taxon>Pseudomonadati</taxon>
        <taxon>Pseudomonadota</taxon>
        <taxon>Betaproteobacteria</taxon>
        <taxon>Burkholderiales</taxon>
        <taxon>Sphaerotilaceae</taxon>
        <taxon>Ideonella</taxon>
    </lineage>
</organism>
<dbReference type="InterPro" id="IPR001041">
    <property type="entry name" value="2Fe-2S_ferredoxin-type"/>
</dbReference>
<dbReference type="PROSITE" id="PS00641">
    <property type="entry name" value="COMPLEX1_75K_1"/>
    <property type="match status" value="1"/>
</dbReference>
<proteinExistence type="inferred from homology"/>
<evidence type="ECO:0000256" key="4">
    <source>
        <dbReference type="ARBA" id="ARBA00022723"/>
    </source>
</evidence>
<dbReference type="InterPro" id="IPR016214">
    <property type="entry name" value="NAD-red_Hydgase_HoxS_gsu"/>
</dbReference>
<protein>
    <submittedName>
        <fullName evidence="10">2Fe-2S iron-sulfur cluster binding domain-containing protein</fullName>
    </submittedName>
</protein>
<dbReference type="GO" id="GO:0042773">
    <property type="term" value="P:ATP synthesis coupled electron transport"/>
    <property type="evidence" value="ECO:0007669"/>
    <property type="project" value="InterPro"/>
</dbReference>
<keyword evidence="11" id="KW-1185">Reference proteome</keyword>
<evidence type="ECO:0000256" key="3">
    <source>
        <dbReference type="ARBA" id="ARBA00022485"/>
    </source>
</evidence>
<feature type="region of interest" description="Disordered" evidence="7">
    <location>
        <begin position="226"/>
        <end position="248"/>
    </location>
</feature>
<name>A0A643FG42_IDEDE</name>
<dbReference type="PROSITE" id="PS51839">
    <property type="entry name" value="4FE4S_HC3"/>
    <property type="match status" value="1"/>
</dbReference>
<dbReference type="Gene3D" id="3.30.70.20">
    <property type="match status" value="1"/>
</dbReference>
<comment type="caution">
    <text evidence="10">The sequence shown here is derived from an EMBL/GenBank/DDBJ whole genome shotgun (WGS) entry which is preliminary data.</text>
</comment>
<dbReference type="Pfam" id="PF10588">
    <property type="entry name" value="NADH-G_4Fe-4S_3"/>
    <property type="match status" value="1"/>
</dbReference>
<dbReference type="EMBL" id="VZPB01000008">
    <property type="protein sequence ID" value="KAB0584087.1"/>
    <property type="molecule type" value="Genomic_DNA"/>
</dbReference>
<dbReference type="GO" id="GO:0008137">
    <property type="term" value="F:NADH dehydrogenase (ubiquinone) activity"/>
    <property type="evidence" value="ECO:0007669"/>
    <property type="project" value="InterPro"/>
</dbReference>
<dbReference type="InterPro" id="IPR036010">
    <property type="entry name" value="2Fe-2S_ferredoxin-like_sf"/>
</dbReference>
<dbReference type="CDD" id="cd00207">
    <property type="entry name" value="fer2"/>
    <property type="match status" value="1"/>
</dbReference>
<dbReference type="Pfam" id="PF13510">
    <property type="entry name" value="Fer2_4"/>
    <property type="match status" value="1"/>
</dbReference>
<dbReference type="GO" id="GO:0016491">
    <property type="term" value="F:oxidoreductase activity"/>
    <property type="evidence" value="ECO:0007669"/>
    <property type="project" value="InterPro"/>
</dbReference>
<sequence length="248" mass="26781">MSRYTASGLSFLLDGEEVPMAPGDTVLQAAHRVGRYIPHLCWHPGLPAHGSCRLCMVNFNGRPVSACTALAAPGAVVECQTPALQAERRTLLQMLFVEGNHFCPSCERSGNCLLQATAYQHEMAGPHFEEFYPGRPVDASHPDMLLDHNRCILCGLCVRASELLDGKSVFAIAGHGTRCHLVVDSPSGQLGDSALSVHDQAAGICPVGALMPKRVGFRDPIGQRRYDLHRVDEPHSQEAAPPADEETP</sequence>
<dbReference type="GO" id="GO:0016020">
    <property type="term" value="C:membrane"/>
    <property type="evidence" value="ECO:0007669"/>
    <property type="project" value="InterPro"/>
</dbReference>
<dbReference type="RefSeq" id="WP_151123114.1">
    <property type="nucleotide sequence ID" value="NZ_CP088081.1"/>
</dbReference>
<evidence type="ECO:0000256" key="5">
    <source>
        <dbReference type="ARBA" id="ARBA00023004"/>
    </source>
</evidence>
<dbReference type="SUPFAM" id="SSF54292">
    <property type="entry name" value="2Fe-2S ferredoxin-like"/>
    <property type="match status" value="1"/>
</dbReference>
<evidence type="ECO:0000256" key="6">
    <source>
        <dbReference type="ARBA" id="ARBA00023014"/>
    </source>
</evidence>
<feature type="compositionally biased region" description="Basic and acidic residues" evidence="7">
    <location>
        <begin position="226"/>
        <end position="236"/>
    </location>
</feature>
<dbReference type="GO" id="GO:0046872">
    <property type="term" value="F:metal ion binding"/>
    <property type="evidence" value="ECO:0007669"/>
    <property type="project" value="UniProtKB-KW"/>
</dbReference>
<dbReference type="PROSITE" id="PS00642">
    <property type="entry name" value="COMPLEX1_75K_2"/>
    <property type="match status" value="1"/>
</dbReference>
<dbReference type="SMART" id="SM00929">
    <property type="entry name" value="NADH-G_4Fe-4S_3"/>
    <property type="match status" value="1"/>
</dbReference>
<evidence type="ECO:0000313" key="11">
    <source>
        <dbReference type="Proteomes" id="UP000430120"/>
    </source>
</evidence>
<comment type="cofactor">
    <cofactor evidence="1">
        <name>[4Fe-4S] cluster</name>
        <dbReference type="ChEBI" id="CHEBI:49883"/>
    </cofactor>
</comment>